<evidence type="ECO:0000256" key="3">
    <source>
        <dbReference type="ARBA" id="ARBA00022840"/>
    </source>
</evidence>
<evidence type="ECO:0000256" key="2">
    <source>
        <dbReference type="ARBA" id="ARBA00022741"/>
    </source>
</evidence>
<dbReference type="AlphaFoldDB" id="A0ABD2JJ13"/>
<proteinExistence type="inferred from homology"/>
<accession>A0ABD2JJ13</accession>
<dbReference type="Pfam" id="PF00012">
    <property type="entry name" value="HSP70"/>
    <property type="match status" value="1"/>
</dbReference>
<dbReference type="InterPro" id="IPR018181">
    <property type="entry name" value="Heat_shock_70_CS"/>
</dbReference>
<dbReference type="InterPro" id="IPR013126">
    <property type="entry name" value="Hsp_70_fam"/>
</dbReference>
<evidence type="ECO:0000313" key="4">
    <source>
        <dbReference type="EMBL" id="KAL3090599.1"/>
    </source>
</evidence>
<evidence type="ECO:0000256" key="1">
    <source>
        <dbReference type="ARBA" id="ARBA00007381"/>
    </source>
</evidence>
<dbReference type="GO" id="GO:0005524">
    <property type="term" value="F:ATP binding"/>
    <property type="evidence" value="ECO:0007669"/>
    <property type="project" value="UniProtKB-KW"/>
</dbReference>
<dbReference type="PROSITE" id="PS01036">
    <property type="entry name" value="HSP70_3"/>
    <property type="match status" value="1"/>
</dbReference>
<sequence length="205" mass="22938">MHSLFVHRDSIVLDSLCDDIDFRFDITRAYFEDLCTDLFYRATISPIERALADAKISKSQLDVVLLIGGSTRIPKVRKLLDDFFSGKTLTYKCLETDKSAVFGAAFQAAILTGDKSIKFEEIFLLLDVFHHSVGIETEGGEMTMLVKRNTTIPTKTSQTFTTCSDNQKCVLVKVYEGENRLTRHNNLLGIVLLGIQPAPRGVPND</sequence>
<evidence type="ECO:0000313" key="5">
    <source>
        <dbReference type="Proteomes" id="UP001620626"/>
    </source>
</evidence>
<dbReference type="Proteomes" id="UP001620626">
    <property type="component" value="Unassembled WGS sequence"/>
</dbReference>
<reference evidence="4 5" key="1">
    <citation type="submission" date="2024-10" db="EMBL/GenBank/DDBJ databases">
        <authorList>
            <person name="Kim D."/>
        </authorList>
    </citation>
    <scope>NUCLEOTIDE SEQUENCE [LARGE SCALE GENOMIC DNA]</scope>
    <source>
        <strain evidence="4">BH-2024</strain>
    </source>
</reference>
<dbReference type="Gene3D" id="2.60.34.10">
    <property type="entry name" value="Substrate Binding Domain Of DNAk, Chain A, domain 1"/>
    <property type="match status" value="1"/>
</dbReference>
<dbReference type="Gene3D" id="3.30.420.40">
    <property type="match status" value="2"/>
</dbReference>
<dbReference type="PRINTS" id="PR00301">
    <property type="entry name" value="HEATSHOCK70"/>
</dbReference>
<dbReference type="GO" id="GO:0006950">
    <property type="term" value="P:response to stress"/>
    <property type="evidence" value="ECO:0007669"/>
    <property type="project" value="UniProtKB-ARBA"/>
</dbReference>
<protein>
    <recommendedName>
        <fullName evidence="6">Heat shock protein 70</fullName>
    </recommendedName>
</protein>
<dbReference type="SUPFAM" id="SSF53067">
    <property type="entry name" value="Actin-like ATPase domain"/>
    <property type="match status" value="1"/>
</dbReference>
<dbReference type="PANTHER" id="PTHR19375">
    <property type="entry name" value="HEAT SHOCK PROTEIN 70KDA"/>
    <property type="match status" value="1"/>
</dbReference>
<organism evidence="4 5">
    <name type="scientific">Heterodera trifolii</name>
    <dbReference type="NCBI Taxonomy" id="157864"/>
    <lineage>
        <taxon>Eukaryota</taxon>
        <taxon>Metazoa</taxon>
        <taxon>Ecdysozoa</taxon>
        <taxon>Nematoda</taxon>
        <taxon>Chromadorea</taxon>
        <taxon>Rhabditida</taxon>
        <taxon>Tylenchina</taxon>
        <taxon>Tylenchomorpha</taxon>
        <taxon>Tylenchoidea</taxon>
        <taxon>Heteroderidae</taxon>
        <taxon>Heteroderinae</taxon>
        <taxon>Heterodera</taxon>
    </lineage>
</organism>
<dbReference type="InterPro" id="IPR043129">
    <property type="entry name" value="ATPase_NBD"/>
</dbReference>
<keyword evidence="5" id="KW-1185">Reference proteome</keyword>
<evidence type="ECO:0008006" key="6">
    <source>
        <dbReference type="Google" id="ProtNLM"/>
    </source>
</evidence>
<dbReference type="EMBL" id="JBICBT010000959">
    <property type="protein sequence ID" value="KAL3090599.1"/>
    <property type="molecule type" value="Genomic_DNA"/>
</dbReference>
<comment type="caution">
    <text evidence="4">The sequence shown here is derived from an EMBL/GenBank/DDBJ whole genome shotgun (WGS) entry which is preliminary data.</text>
</comment>
<dbReference type="Gene3D" id="3.90.640.10">
    <property type="entry name" value="Actin, Chain A, domain 4"/>
    <property type="match status" value="1"/>
</dbReference>
<dbReference type="SUPFAM" id="SSF100920">
    <property type="entry name" value="Heat shock protein 70kD (HSP70), peptide-binding domain"/>
    <property type="match status" value="1"/>
</dbReference>
<dbReference type="InterPro" id="IPR029047">
    <property type="entry name" value="HSP70_peptide-bd_sf"/>
</dbReference>
<gene>
    <name evidence="4" type="ORF">niasHT_025383</name>
</gene>
<keyword evidence="2" id="KW-0547">Nucleotide-binding</keyword>
<keyword evidence="3" id="KW-0067">ATP-binding</keyword>
<name>A0ABD2JJ13_9BILA</name>
<comment type="similarity">
    <text evidence="1">Belongs to the heat shock protein 70 family.</text>
</comment>